<comment type="caution">
    <text evidence="1">The sequence shown here is derived from an EMBL/GenBank/DDBJ whole genome shotgun (WGS) entry which is preliminary data.</text>
</comment>
<protein>
    <submittedName>
        <fullName evidence="1">Uncharacterized protein</fullName>
    </submittedName>
</protein>
<name>A0ABQ8TMS3_PERAM</name>
<reference evidence="1 2" key="1">
    <citation type="journal article" date="2022" name="Allergy">
        <title>Genome assembly and annotation of Periplaneta americana reveal a comprehensive cockroach allergen profile.</title>
        <authorList>
            <person name="Wang L."/>
            <person name="Xiong Q."/>
            <person name="Saelim N."/>
            <person name="Wang L."/>
            <person name="Nong W."/>
            <person name="Wan A.T."/>
            <person name="Shi M."/>
            <person name="Liu X."/>
            <person name="Cao Q."/>
            <person name="Hui J.H.L."/>
            <person name="Sookrung N."/>
            <person name="Leung T.F."/>
            <person name="Tungtrongchitr A."/>
            <person name="Tsui S.K.W."/>
        </authorList>
    </citation>
    <scope>NUCLEOTIDE SEQUENCE [LARGE SCALE GENOMIC DNA]</scope>
    <source>
        <strain evidence="1">PWHHKU_190912</strain>
    </source>
</reference>
<organism evidence="1 2">
    <name type="scientific">Periplaneta americana</name>
    <name type="common">American cockroach</name>
    <name type="synonym">Blatta americana</name>
    <dbReference type="NCBI Taxonomy" id="6978"/>
    <lineage>
        <taxon>Eukaryota</taxon>
        <taxon>Metazoa</taxon>
        <taxon>Ecdysozoa</taxon>
        <taxon>Arthropoda</taxon>
        <taxon>Hexapoda</taxon>
        <taxon>Insecta</taxon>
        <taxon>Pterygota</taxon>
        <taxon>Neoptera</taxon>
        <taxon>Polyneoptera</taxon>
        <taxon>Dictyoptera</taxon>
        <taxon>Blattodea</taxon>
        <taxon>Blattoidea</taxon>
        <taxon>Blattidae</taxon>
        <taxon>Blattinae</taxon>
        <taxon>Periplaneta</taxon>
    </lineage>
</organism>
<gene>
    <name evidence="1" type="ORF">ANN_09817</name>
</gene>
<evidence type="ECO:0000313" key="1">
    <source>
        <dbReference type="EMBL" id="KAJ4447809.1"/>
    </source>
</evidence>
<keyword evidence="2" id="KW-1185">Reference proteome</keyword>
<sequence>MSPGFSIESCPEFAHIGLRENTGKNLNQVTCPDWESNPDQLVSRPDALAVTPQVLQCDMVIAQSVMLRSSVQALRKLTSIRFCSLLLAKFQNNCDISKTKYLLEIGYISVAGVPEFCPARVLLHANKSTDMSLSHLNTLKCHRPRLGSNPQPQASAISTTLPRATPHYLLV</sequence>
<evidence type="ECO:0000313" key="2">
    <source>
        <dbReference type="Proteomes" id="UP001148838"/>
    </source>
</evidence>
<accession>A0ABQ8TMS3</accession>
<dbReference type="Proteomes" id="UP001148838">
    <property type="component" value="Unassembled WGS sequence"/>
</dbReference>
<dbReference type="EMBL" id="JAJSOF020000005">
    <property type="protein sequence ID" value="KAJ4447809.1"/>
    <property type="molecule type" value="Genomic_DNA"/>
</dbReference>
<proteinExistence type="predicted"/>